<reference evidence="1 2" key="1">
    <citation type="submission" date="2023-03" db="EMBL/GenBank/DDBJ databases">
        <title>WGS of Gossypium arboreum.</title>
        <authorList>
            <person name="Yu D."/>
        </authorList>
    </citation>
    <scope>NUCLEOTIDE SEQUENCE [LARGE SCALE GENOMIC DNA]</scope>
    <source>
        <tissue evidence="1">Leaf</tissue>
    </source>
</reference>
<sequence length="69" mass="7897">MKTVNKLVKDKKTGMVFEWSCMHVAKPEQIMFNLLLNNIGCYLNLSLSPLALRVLDSYHMMFGFDSAGR</sequence>
<accession>A0ABR0MLD6</accession>
<keyword evidence="2" id="KW-1185">Reference proteome</keyword>
<organism evidence="1 2">
    <name type="scientific">Gossypium arboreum</name>
    <name type="common">Tree cotton</name>
    <name type="synonym">Gossypium nanking</name>
    <dbReference type="NCBI Taxonomy" id="29729"/>
    <lineage>
        <taxon>Eukaryota</taxon>
        <taxon>Viridiplantae</taxon>
        <taxon>Streptophyta</taxon>
        <taxon>Embryophyta</taxon>
        <taxon>Tracheophyta</taxon>
        <taxon>Spermatophyta</taxon>
        <taxon>Magnoliopsida</taxon>
        <taxon>eudicotyledons</taxon>
        <taxon>Gunneridae</taxon>
        <taxon>Pentapetalae</taxon>
        <taxon>rosids</taxon>
        <taxon>malvids</taxon>
        <taxon>Malvales</taxon>
        <taxon>Malvaceae</taxon>
        <taxon>Malvoideae</taxon>
        <taxon>Gossypium</taxon>
    </lineage>
</organism>
<evidence type="ECO:0000313" key="2">
    <source>
        <dbReference type="Proteomes" id="UP001358586"/>
    </source>
</evidence>
<name>A0ABR0MLD6_GOSAR</name>
<dbReference type="Proteomes" id="UP001358586">
    <property type="component" value="Chromosome 12"/>
</dbReference>
<proteinExistence type="predicted"/>
<gene>
    <name evidence="1" type="ORF">PVK06_042456</name>
</gene>
<evidence type="ECO:0000313" key="1">
    <source>
        <dbReference type="EMBL" id="KAK5774600.1"/>
    </source>
</evidence>
<protein>
    <submittedName>
        <fullName evidence="1">Uncharacterized protein</fullName>
    </submittedName>
</protein>
<dbReference type="EMBL" id="JARKNE010000012">
    <property type="protein sequence ID" value="KAK5774600.1"/>
    <property type="molecule type" value="Genomic_DNA"/>
</dbReference>
<comment type="caution">
    <text evidence="1">The sequence shown here is derived from an EMBL/GenBank/DDBJ whole genome shotgun (WGS) entry which is preliminary data.</text>
</comment>